<organism evidence="1 2">
    <name type="scientific">Thermobaculum terrenum (strain ATCC BAA-798 / CCMEE 7001 / YNP1)</name>
    <dbReference type="NCBI Taxonomy" id="525904"/>
    <lineage>
        <taxon>Bacteria</taxon>
        <taxon>Bacillati</taxon>
        <taxon>Chloroflexota</taxon>
        <taxon>Chloroflexia</taxon>
        <taxon>Candidatus Thermobaculales</taxon>
        <taxon>Candidatus Thermobaculaceae</taxon>
        <taxon>Thermobaculum</taxon>
    </lineage>
</organism>
<dbReference type="Proteomes" id="UP000000323">
    <property type="component" value="Chromosome 2"/>
</dbReference>
<dbReference type="RefSeq" id="WP_012876579.1">
    <property type="nucleotide sequence ID" value="NC_013526.1"/>
</dbReference>
<sequence>MAILYLIRHGHTEPSGPDAATWGLSARGRDQAGRLALAPFWESVGCVWSSPEEKALWTVQPAVERYGLKLHTDPRLAEVRRGSEWIEDYEGAVREYLSGNGPERWEPVEAARERVLECIQEIECSGQRVAVVSHGLLLTLYLAALDGTDPFELWRGIGFGRVAVVEDGRLITHFSDPLEVS</sequence>
<dbReference type="SMART" id="SM00855">
    <property type="entry name" value="PGAM"/>
    <property type="match status" value="1"/>
</dbReference>
<dbReference type="CDD" id="cd07067">
    <property type="entry name" value="HP_PGM_like"/>
    <property type="match status" value="1"/>
</dbReference>
<dbReference type="AlphaFoldDB" id="D1CIH7"/>
<name>D1CIH7_THET1</name>
<reference evidence="2" key="1">
    <citation type="journal article" date="2010" name="Stand. Genomic Sci.">
        <title>Complete genome sequence of 'Thermobaculum terrenum' type strain (YNP1).</title>
        <authorList>
            <person name="Kiss H."/>
            <person name="Cleland D."/>
            <person name="Lapidus A."/>
            <person name="Lucas S."/>
            <person name="Glavina Del Rio T."/>
            <person name="Nolan M."/>
            <person name="Tice H."/>
            <person name="Han C."/>
            <person name="Goodwin L."/>
            <person name="Pitluck S."/>
            <person name="Liolios K."/>
            <person name="Ivanova N."/>
            <person name="Mavromatis K."/>
            <person name="Ovchinnikova G."/>
            <person name="Pati A."/>
            <person name="Chen A."/>
            <person name="Palaniappan K."/>
            <person name="Land M."/>
            <person name="Hauser L."/>
            <person name="Chang Y."/>
            <person name="Jeffries C."/>
            <person name="Lu M."/>
            <person name="Brettin T."/>
            <person name="Detter J."/>
            <person name="Goker M."/>
            <person name="Tindall B."/>
            <person name="Beck B."/>
            <person name="McDermott T."/>
            <person name="Woyke T."/>
            <person name="Bristow J."/>
            <person name="Eisen J."/>
            <person name="Markowitz V."/>
            <person name="Hugenholtz P."/>
            <person name="Kyrpides N."/>
            <person name="Klenk H."/>
            <person name="Cheng J."/>
        </authorList>
    </citation>
    <scope>NUCLEOTIDE SEQUENCE [LARGE SCALE GENOMIC DNA]</scope>
    <source>
        <strain evidence="2">ATCC BAA-798 / YNP1</strain>
    </source>
</reference>
<dbReference type="PANTHER" id="PTHR48100">
    <property type="entry name" value="BROAD-SPECIFICITY PHOSPHATASE YOR283W-RELATED"/>
    <property type="match status" value="1"/>
</dbReference>
<dbReference type="Gene3D" id="3.40.50.1240">
    <property type="entry name" value="Phosphoglycerate mutase-like"/>
    <property type="match status" value="1"/>
</dbReference>
<accession>D1CIH7</accession>
<proteinExistence type="predicted"/>
<dbReference type="GO" id="GO:0005737">
    <property type="term" value="C:cytoplasm"/>
    <property type="evidence" value="ECO:0007669"/>
    <property type="project" value="TreeGrafter"/>
</dbReference>
<dbReference type="EMBL" id="CP001826">
    <property type="protein sequence ID" value="ACZ43548.1"/>
    <property type="molecule type" value="Genomic_DNA"/>
</dbReference>
<dbReference type="STRING" id="525904.Tter_2660"/>
<dbReference type="OrthoDB" id="3781049at2"/>
<dbReference type="GO" id="GO:0016791">
    <property type="term" value="F:phosphatase activity"/>
    <property type="evidence" value="ECO:0007669"/>
    <property type="project" value="TreeGrafter"/>
</dbReference>
<dbReference type="eggNOG" id="COG0406">
    <property type="taxonomic scope" value="Bacteria"/>
</dbReference>
<dbReference type="InterPro" id="IPR029033">
    <property type="entry name" value="His_PPase_superfam"/>
</dbReference>
<dbReference type="InterPro" id="IPR050275">
    <property type="entry name" value="PGM_Phosphatase"/>
</dbReference>
<protein>
    <submittedName>
        <fullName evidence="1">Phosphoglycerate mutase</fullName>
    </submittedName>
</protein>
<evidence type="ECO:0000313" key="2">
    <source>
        <dbReference type="Proteomes" id="UP000000323"/>
    </source>
</evidence>
<dbReference type="SUPFAM" id="SSF53254">
    <property type="entry name" value="Phosphoglycerate mutase-like"/>
    <property type="match status" value="1"/>
</dbReference>
<gene>
    <name evidence="1" type="ordered locus">Tter_2660</name>
</gene>
<keyword evidence="2" id="KW-1185">Reference proteome</keyword>
<dbReference type="HOGENOM" id="CLU_1488364_0_0_0"/>
<dbReference type="PANTHER" id="PTHR48100:SF1">
    <property type="entry name" value="HISTIDINE PHOSPHATASE FAMILY PROTEIN-RELATED"/>
    <property type="match status" value="1"/>
</dbReference>
<dbReference type="InterPro" id="IPR013078">
    <property type="entry name" value="His_Pase_superF_clade-1"/>
</dbReference>
<evidence type="ECO:0000313" key="1">
    <source>
        <dbReference type="EMBL" id="ACZ43548.1"/>
    </source>
</evidence>
<dbReference type="KEGG" id="ttr:Tter_2660"/>
<dbReference type="Pfam" id="PF00300">
    <property type="entry name" value="His_Phos_1"/>
    <property type="match status" value="1"/>
</dbReference>